<dbReference type="InterPro" id="IPR000092">
    <property type="entry name" value="Polyprenyl_synt"/>
</dbReference>
<dbReference type="SFLD" id="SFLDS00005">
    <property type="entry name" value="Isoprenoid_Synthase_Type_I"/>
    <property type="match status" value="1"/>
</dbReference>
<dbReference type="Pfam" id="PF00348">
    <property type="entry name" value="polyprenyl_synt"/>
    <property type="match status" value="1"/>
</dbReference>
<evidence type="ECO:0000256" key="8">
    <source>
        <dbReference type="ARBA" id="ARBA00032448"/>
    </source>
</evidence>
<comment type="caution">
    <text evidence="12">The sequence shown here is derived from an EMBL/GenBank/DDBJ whole genome shotgun (WGS) entry which is preliminary data.</text>
</comment>
<keyword evidence="4" id="KW-0460">Magnesium</keyword>
<evidence type="ECO:0000256" key="2">
    <source>
        <dbReference type="ARBA" id="ARBA00006706"/>
    </source>
</evidence>
<dbReference type="PANTHER" id="PTHR12001:SF44">
    <property type="entry name" value="GERANYLGERANYL PYROPHOSPHATE SYNTHASE"/>
    <property type="match status" value="1"/>
</dbReference>
<evidence type="ECO:0000256" key="1">
    <source>
        <dbReference type="ARBA" id="ARBA00001946"/>
    </source>
</evidence>
<evidence type="ECO:0000256" key="10">
    <source>
        <dbReference type="ARBA" id="ARBA00033096"/>
    </source>
</evidence>
<sequence length="348" mass="39239">MIVCVLRQRDLTLSTHAETMQAPKPTLPTSTYDNILERLSKESAWSGEDESAVLEPYTYITSNPGKDIRTRLLTAFNAWINVPESQLDQISKVISMLHNASLMVDDIEDDSQLRRGIPVTHKIYGVPQTINTANYVYFLAYQNMFDLAEPGDLKPSQTELISIITSELISLHRGQGLELLWRDSLTCPTEDQYISMVNDKTGGLLRIGIKLLMACGTTNLETDYVPLVNLIGVWFQIRDDYMNLRSGEYISNKGFAEDLTEGKFSFPIVHGIHADKSNRQILNTLQKRPRTPTLKIHTISYLDQRTRSFEYTRGVLATLEGQMRAEIARLGGNGRLEAIVNALSLPEE</sequence>
<organism evidence="12 13">
    <name type="scientific">Mycena citricolor</name>
    <dbReference type="NCBI Taxonomy" id="2018698"/>
    <lineage>
        <taxon>Eukaryota</taxon>
        <taxon>Fungi</taxon>
        <taxon>Dikarya</taxon>
        <taxon>Basidiomycota</taxon>
        <taxon>Agaricomycotina</taxon>
        <taxon>Agaricomycetes</taxon>
        <taxon>Agaricomycetidae</taxon>
        <taxon>Agaricales</taxon>
        <taxon>Marasmiineae</taxon>
        <taxon>Mycenaceae</taxon>
        <taxon>Mycena</taxon>
    </lineage>
</organism>
<dbReference type="GO" id="GO:0008299">
    <property type="term" value="P:isoprenoid biosynthetic process"/>
    <property type="evidence" value="ECO:0007669"/>
    <property type="project" value="InterPro"/>
</dbReference>
<dbReference type="Gene3D" id="1.10.600.10">
    <property type="entry name" value="Farnesyl Diphosphate Synthase"/>
    <property type="match status" value="1"/>
</dbReference>
<dbReference type="InterPro" id="IPR033749">
    <property type="entry name" value="Polyprenyl_synt_CS"/>
</dbReference>
<keyword evidence="11" id="KW-0808">Transferase</keyword>
<dbReference type="PROSITE" id="PS00444">
    <property type="entry name" value="POLYPRENYL_SYNTHASE_2"/>
    <property type="match status" value="1"/>
</dbReference>
<dbReference type="GO" id="GO:0046872">
    <property type="term" value="F:metal ion binding"/>
    <property type="evidence" value="ECO:0007669"/>
    <property type="project" value="UniProtKB-KW"/>
</dbReference>
<evidence type="ECO:0000256" key="3">
    <source>
        <dbReference type="ARBA" id="ARBA00022723"/>
    </source>
</evidence>
<keyword evidence="3" id="KW-0479">Metal-binding</keyword>
<dbReference type="PROSITE" id="PS00723">
    <property type="entry name" value="POLYPRENYL_SYNTHASE_1"/>
    <property type="match status" value="1"/>
</dbReference>
<name>A0AAD2GTL7_9AGAR</name>
<comment type="similarity">
    <text evidence="2 11">Belongs to the FPP/GGPP synthase family.</text>
</comment>
<evidence type="ECO:0000256" key="9">
    <source>
        <dbReference type="ARBA" id="ARBA00032873"/>
    </source>
</evidence>
<keyword evidence="13" id="KW-1185">Reference proteome</keyword>
<dbReference type="GO" id="GO:0004659">
    <property type="term" value="F:prenyltransferase activity"/>
    <property type="evidence" value="ECO:0007669"/>
    <property type="project" value="InterPro"/>
</dbReference>
<evidence type="ECO:0000256" key="4">
    <source>
        <dbReference type="ARBA" id="ARBA00022842"/>
    </source>
</evidence>
<accession>A0AAD2GTL7</accession>
<evidence type="ECO:0000256" key="7">
    <source>
        <dbReference type="ARBA" id="ARBA00032424"/>
    </source>
</evidence>
<evidence type="ECO:0000256" key="6">
    <source>
        <dbReference type="ARBA" id="ARBA00032380"/>
    </source>
</evidence>
<dbReference type="EMBL" id="CAVNYO010000011">
    <property type="protein sequence ID" value="CAK5262203.1"/>
    <property type="molecule type" value="Genomic_DNA"/>
</dbReference>
<protein>
    <recommendedName>
        <fullName evidence="9">(2E,6E)-farnesyl diphosphate synthase</fullName>
    </recommendedName>
    <alternativeName>
        <fullName evidence="8">Dimethylallyltranstransferase</fullName>
    </alternativeName>
    <alternativeName>
        <fullName evidence="7">Farnesyl diphosphate synthase</fullName>
    </alternativeName>
    <alternativeName>
        <fullName evidence="5">Farnesyltranstransferase</fullName>
    </alternativeName>
    <alternativeName>
        <fullName evidence="10">Geranylgeranyl diphosphate synthase</fullName>
    </alternativeName>
    <alternativeName>
        <fullName evidence="6">Geranyltranstransferase</fullName>
    </alternativeName>
</protein>
<dbReference type="PANTHER" id="PTHR12001">
    <property type="entry name" value="GERANYLGERANYL PYROPHOSPHATE SYNTHASE"/>
    <property type="match status" value="1"/>
</dbReference>
<dbReference type="InterPro" id="IPR008949">
    <property type="entry name" value="Isoprenoid_synthase_dom_sf"/>
</dbReference>
<evidence type="ECO:0000256" key="5">
    <source>
        <dbReference type="ARBA" id="ARBA00032052"/>
    </source>
</evidence>
<dbReference type="Proteomes" id="UP001295794">
    <property type="component" value="Unassembled WGS sequence"/>
</dbReference>
<evidence type="ECO:0000256" key="11">
    <source>
        <dbReference type="RuleBase" id="RU004466"/>
    </source>
</evidence>
<gene>
    <name evidence="12" type="ORF">MYCIT1_LOCUS728</name>
</gene>
<dbReference type="SUPFAM" id="SSF48576">
    <property type="entry name" value="Terpenoid synthases"/>
    <property type="match status" value="1"/>
</dbReference>
<dbReference type="AlphaFoldDB" id="A0AAD2GTL7"/>
<comment type="cofactor">
    <cofactor evidence="1">
        <name>Mg(2+)</name>
        <dbReference type="ChEBI" id="CHEBI:18420"/>
    </cofactor>
</comment>
<dbReference type="CDD" id="cd00685">
    <property type="entry name" value="Trans_IPPS_HT"/>
    <property type="match status" value="1"/>
</dbReference>
<proteinExistence type="inferred from homology"/>
<evidence type="ECO:0000313" key="13">
    <source>
        <dbReference type="Proteomes" id="UP001295794"/>
    </source>
</evidence>
<evidence type="ECO:0000313" key="12">
    <source>
        <dbReference type="EMBL" id="CAK5262203.1"/>
    </source>
</evidence>
<reference evidence="12" key="1">
    <citation type="submission" date="2023-11" db="EMBL/GenBank/DDBJ databases">
        <authorList>
            <person name="De Vega J J."/>
            <person name="De Vega J J."/>
        </authorList>
    </citation>
    <scope>NUCLEOTIDE SEQUENCE</scope>
</reference>